<evidence type="ECO:0000313" key="2">
    <source>
        <dbReference type="Proteomes" id="UP000317650"/>
    </source>
</evidence>
<proteinExistence type="predicted"/>
<keyword evidence="2" id="KW-1185">Reference proteome</keyword>
<dbReference type="EMBL" id="PYDT01000001">
    <property type="protein sequence ID" value="THU74300.1"/>
    <property type="molecule type" value="Genomic_DNA"/>
</dbReference>
<dbReference type="Proteomes" id="UP000317650">
    <property type="component" value="Chromosome 4"/>
</dbReference>
<name>A0A4S8KG49_MUSBA</name>
<reference evidence="1 2" key="1">
    <citation type="journal article" date="2019" name="Nat. Plants">
        <title>Genome sequencing of Musa balbisiana reveals subgenome evolution and function divergence in polyploid bananas.</title>
        <authorList>
            <person name="Yao X."/>
        </authorList>
    </citation>
    <scope>NUCLEOTIDE SEQUENCE [LARGE SCALE GENOMIC DNA]</scope>
    <source>
        <strain evidence="2">cv. DH-PKW</strain>
        <tissue evidence="1">Leaves</tissue>
    </source>
</reference>
<gene>
    <name evidence="1" type="ORF">C4D60_Mb04t31910</name>
</gene>
<evidence type="ECO:0000313" key="1">
    <source>
        <dbReference type="EMBL" id="THU74300.1"/>
    </source>
</evidence>
<accession>A0A4S8KG49</accession>
<protein>
    <submittedName>
        <fullName evidence="1">Uncharacterized protein</fullName>
    </submittedName>
</protein>
<organism evidence="1 2">
    <name type="scientific">Musa balbisiana</name>
    <name type="common">Banana</name>
    <dbReference type="NCBI Taxonomy" id="52838"/>
    <lineage>
        <taxon>Eukaryota</taxon>
        <taxon>Viridiplantae</taxon>
        <taxon>Streptophyta</taxon>
        <taxon>Embryophyta</taxon>
        <taxon>Tracheophyta</taxon>
        <taxon>Spermatophyta</taxon>
        <taxon>Magnoliopsida</taxon>
        <taxon>Liliopsida</taxon>
        <taxon>Zingiberales</taxon>
        <taxon>Musaceae</taxon>
        <taxon>Musa</taxon>
    </lineage>
</organism>
<comment type="caution">
    <text evidence="1">The sequence shown here is derived from an EMBL/GenBank/DDBJ whole genome shotgun (WGS) entry which is preliminary data.</text>
</comment>
<dbReference type="AlphaFoldDB" id="A0A4S8KG49"/>
<sequence length="147" mass="16310">MIGKVAEYSTIPSERGAVVRPFTLLLKTRIPKLAMEEGCSIIKGHLNVGRSIVDAGGLDGRGIDGVDVDHDDQNTIKSIREYPLGEEMCRNCTRHGQRQLLHIVYEDLCHWIRFSSLLLLGIDLPTTHQPSQASLYLIAPSEAHLPL</sequence>